<evidence type="ECO:0000256" key="1">
    <source>
        <dbReference type="SAM" id="SignalP"/>
    </source>
</evidence>
<reference evidence="2 3" key="1">
    <citation type="submission" date="2018-11" db="EMBL/GenBank/DDBJ databases">
        <title>Draft genome sequence of Buttiauxella warmboldiae CCUG 35512.</title>
        <authorList>
            <person name="Salva-Serra F."/>
            <person name="Marathe N."/>
            <person name="Moore E."/>
            <person name="Svensson L."/>
            <person name="Engstrom-Jakobsson H."/>
        </authorList>
    </citation>
    <scope>NUCLEOTIDE SEQUENCE [LARGE SCALE GENOMIC DNA]</scope>
    <source>
        <strain evidence="2 3">CCUG 35512</strain>
    </source>
</reference>
<name>A0A3N5DRA1_9ENTR</name>
<feature type="signal peptide" evidence="1">
    <location>
        <begin position="1"/>
        <end position="23"/>
    </location>
</feature>
<dbReference type="Pfam" id="PF06291">
    <property type="entry name" value="Lambda_Bor"/>
    <property type="match status" value="1"/>
</dbReference>
<dbReference type="PROSITE" id="PS51257">
    <property type="entry name" value="PROKAR_LIPOPROTEIN"/>
    <property type="match status" value="1"/>
</dbReference>
<protein>
    <submittedName>
        <fullName evidence="2">Lipoprotein bor</fullName>
    </submittedName>
</protein>
<feature type="chain" id="PRO_5018262835" evidence="1">
    <location>
        <begin position="24"/>
        <end position="96"/>
    </location>
</feature>
<dbReference type="AlphaFoldDB" id="A0A3N5DRA1"/>
<dbReference type="RefSeq" id="WP_124022443.1">
    <property type="nucleotide sequence ID" value="NZ_RPOH01000003.1"/>
</dbReference>
<keyword evidence="1" id="KW-0732">Signal</keyword>
<evidence type="ECO:0000313" key="3">
    <source>
        <dbReference type="Proteomes" id="UP000268615"/>
    </source>
</evidence>
<sequence length="96" mass="10291">MKTTLTGIIAALLLAGCAQQTFMINSGVTLTPRQTLTQHFFLHGIAQQKTIDAAAVCGSANKVAKVEVKQTMLNALASTFTMGLYSPREAKIYCLN</sequence>
<keyword evidence="3" id="KW-1185">Reference proteome</keyword>
<gene>
    <name evidence="2" type="ORF">EHN07_01475</name>
</gene>
<proteinExistence type="predicted"/>
<dbReference type="InterPro" id="IPR010438">
    <property type="entry name" value="Lambda_Bor"/>
</dbReference>
<dbReference type="Proteomes" id="UP000268615">
    <property type="component" value="Unassembled WGS sequence"/>
</dbReference>
<dbReference type="OrthoDB" id="332829at2"/>
<keyword evidence="2" id="KW-0449">Lipoprotein</keyword>
<organism evidence="2 3">
    <name type="scientific">Buttiauxella warmboldiae</name>
    <dbReference type="NCBI Taxonomy" id="82993"/>
    <lineage>
        <taxon>Bacteria</taxon>
        <taxon>Pseudomonadati</taxon>
        <taxon>Pseudomonadota</taxon>
        <taxon>Gammaproteobacteria</taxon>
        <taxon>Enterobacterales</taxon>
        <taxon>Enterobacteriaceae</taxon>
        <taxon>Buttiauxella</taxon>
    </lineage>
</organism>
<dbReference type="EMBL" id="RPOH01000003">
    <property type="protein sequence ID" value="RPH30958.1"/>
    <property type="molecule type" value="Genomic_DNA"/>
</dbReference>
<accession>A0A3N5DRA1</accession>
<comment type="caution">
    <text evidence="2">The sequence shown here is derived from an EMBL/GenBank/DDBJ whole genome shotgun (WGS) entry which is preliminary data.</text>
</comment>
<evidence type="ECO:0000313" key="2">
    <source>
        <dbReference type="EMBL" id="RPH30958.1"/>
    </source>
</evidence>